<dbReference type="STRING" id="1332264.BW730_08135"/>
<protein>
    <recommendedName>
        <fullName evidence="3">Cytoplasmic protein</fullName>
    </recommendedName>
</protein>
<dbReference type="RefSeq" id="WP_077685798.1">
    <property type="nucleotide sequence ID" value="NZ_CP019606.1"/>
</dbReference>
<sequence>MPRRLSPEAARRVAVSAQGLAATRPAKIGPAALRRTIARLGVLQVDSVNVFERSHYLPLLARLGPYDRGQLDALLHHDVGRGLGDYTEYLAHEATVLPVSDWPLWAWHREASMRASFREWGSENAALVDEVRQEFGERGPLRVRDLEHPQNVSLGGGWWNKNEVHWAANWLFRTGELVVVGRQRFERRLALASEVLPEPAREAVGRDEAILELVRRASVAYGVATLEDLADYPRFKPSTARPAVEALVAAGELEEVVVDGWDRPAYLAAGTRVPRAVEAAALLSPFDPLVWFRPRAERLFGFHYRISIYTPKEKREHGYYVLPVLVDDQIVGRVDLKSDRGAAVLRVQHAHIEPGQESRRAELAARVAPLLHEAAAWQGLREVAVTGPGTWAEDFGRAL</sequence>
<dbReference type="InterPro" id="IPR009351">
    <property type="entry name" value="AlkZ-like"/>
</dbReference>
<dbReference type="AlphaFoldDB" id="A0A1Q2CMX7"/>
<name>A0A1Q2CMX7_9ACTN</name>
<dbReference type="OrthoDB" id="9787207at2"/>
<evidence type="ECO:0000313" key="1">
    <source>
        <dbReference type="EMBL" id="AQP47467.1"/>
    </source>
</evidence>
<keyword evidence="2" id="KW-1185">Reference proteome</keyword>
<dbReference type="PANTHER" id="PTHR30528:SF0">
    <property type="entry name" value="CYTOPLASMIC PROTEIN"/>
    <property type="match status" value="1"/>
</dbReference>
<reference evidence="2" key="1">
    <citation type="submission" date="2017-02" db="EMBL/GenBank/DDBJ databases">
        <title>Tessaracoccus aquaemaris sp. nov., isolated from the intestine of a Korean rockfish, Sebastes schlegelii, in a marine aquaculture pond.</title>
        <authorList>
            <person name="Tak E.J."/>
            <person name="Bae J.-W."/>
        </authorList>
    </citation>
    <scope>NUCLEOTIDE SEQUENCE [LARGE SCALE GENOMIC DNA]</scope>
    <source>
        <strain evidence="2">NSG39</strain>
    </source>
</reference>
<dbReference type="EMBL" id="CP019606">
    <property type="protein sequence ID" value="AQP47467.1"/>
    <property type="molecule type" value="Genomic_DNA"/>
</dbReference>
<evidence type="ECO:0000313" key="2">
    <source>
        <dbReference type="Proteomes" id="UP000188145"/>
    </source>
</evidence>
<accession>A0A1Q2CMX7</accession>
<proteinExistence type="predicted"/>
<dbReference type="Proteomes" id="UP000188145">
    <property type="component" value="Chromosome"/>
</dbReference>
<dbReference type="KEGG" id="tes:BW730_08135"/>
<gene>
    <name evidence="1" type="ORF">BW730_08135</name>
</gene>
<evidence type="ECO:0008006" key="3">
    <source>
        <dbReference type="Google" id="ProtNLM"/>
    </source>
</evidence>
<organism evidence="1 2">
    <name type="scientific">Tessaracoccus aquimaris</name>
    <dbReference type="NCBI Taxonomy" id="1332264"/>
    <lineage>
        <taxon>Bacteria</taxon>
        <taxon>Bacillati</taxon>
        <taxon>Actinomycetota</taxon>
        <taxon>Actinomycetes</taxon>
        <taxon>Propionibacteriales</taxon>
        <taxon>Propionibacteriaceae</taxon>
        <taxon>Tessaracoccus</taxon>
    </lineage>
</organism>
<dbReference type="PANTHER" id="PTHR30528">
    <property type="entry name" value="CYTOPLASMIC PROTEIN"/>
    <property type="match status" value="1"/>
</dbReference>
<dbReference type="Pfam" id="PF06224">
    <property type="entry name" value="AlkZ-like"/>
    <property type="match status" value="1"/>
</dbReference>